<dbReference type="InterPro" id="IPR051450">
    <property type="entry name" value="Gfo/Idh/MocA_Oxidoreductases"/>
</dbReference>
<evidence type="ECO:0000313" key="5">
    <source>
        <dbReference type="EMBL" id="GAA3618030.1"/>
    </source>
</evidence>
<dbReference type="InterPro" id="IPR000683">
    <property type="entry name" value="Gfo/Idh/MocA-like_OxRdtase_N"/>
</dbReference>
<dbReference type="SUPFAM" id="SSF55347">
    <property type="entry name" value="Glyceraldehyde-3-phosphate dehydrogenase-like, C-terminal domain"/>
    <property type="match status" value="1"/>
</dbReference>
<dbReference type="Gene3D" id="3.30.360.10">
    <property type="entry name" value="Dihydrodipicolinate Reductase, domain 2"/>
    <property type="match status" value="1"/>
</dbReference>
<sequence length="359" mass="37790">MAKLKLGVIGAGSWAVASHLPNLAKRPEVEFTAVCRHGAEALDQIKRDWGFAYASEDFTVVLDAAPDIVVVSSPGALHYTHAKSALFAGAHVMVEKPFTLTAAQAWDLVHTAAAMDRHIVVALGYNHKPMVAAAAAFMAEPYGVGRVEHLAIGMCSGTRTLLTDAGAYVKAAKGFAPEPGTWTDPAISGGGYAQAQLSHALGIALYLTGLSAREVFALTYRPDGARVEINDAAVIGYDGGAIGTLSGASAHPGYLAERDLLRVNIVGDAAQLDLDFQSDTVSWHSPTEGTRRAELPPEAGSYDCDGPPNRLVDLALGRTELNPSPGELGARSVEIVEALYTSAAERRPVQIGRPGKETR</sequence>
<dbReference type="Proteomes" id="UP001501490">
    <property type="component" value="Unassembled WGS sequence"/>
</dbReference>
<dbReference type="RefSeq" id="WP_344804041.1">
    <property type="nucleotide sequence ID" value="NZ_BAABAB010000014.1"/>
</dbReference>
<evidence type="ECO:0000256" key="2">
    <source>
        <dbReference type="SAM" id="MobiDB-lite"/>
    </source>
</evidence>
<dbReference type="Pfam" id="PF02894">
    <property type="entry name" value="GFO_IDH_MocA_C"/>
    <property type="match status" value="1"/>
</dbReference>
<dbReference type="EMBL" id="BAABAB010000014">
    <property type="protein sequence ID" value="GAA3618030.1"/>
    <property type="molecule type" value="Genomic_DNA"/>
</dbReference>
<dbReference type="SUPFAM" id="SSF51735">
    <property type="entry name" value="NAD(P)-binding Rossmann-fold domains"/>
    <property type="match status" value="1"/>
</dbReference>
<evidence type="ECO:0008006" key="7">
    <source>
        <dbReference type="Google" id="ProtNLM"/>
    </source>
</evidence>
<name>A0ABP6ZRM5_9ACTN</name>
<dbReference type="InterPro" id="IPR036291">
    <property type="entry name" value="NAD(P)-bd_dom_sf"/>
</dbReference>
<accession>A0ABP6ZRM5</accession>
<dbReference type="Gene3D" id="3.40.50.720">
    <property type="entry name" value="NAD(P)-binding Rossmann-like Domain"/>
    <property type="match status" value="1"/>
</dbReference>
<feature type="region of interest" description="Disordered" evidence="2">
    <location>
        <begin position="282"/>
        <end position="306"/>
    </location>
</feature>
<proteinExistence type="inferred from homology"/>
<comment type="caution">
    <text evidence="5">The sequence shown here is derived from an EMBL/GenBank/DDBJ whole genome shotgun (WGS) entry which is preliminary data.</text>
</comment>
<organism evidence="5 6">
    <name type="scientific">Microlunatus ginsengisoli</name>
    <dbReference type="NCBI Taxonomy" id="363863"/>
    <lineage>
        <taxon>Bacteria</taxon>
        <taxon>Bacillati</taxon>
        <taxon>Actinomycetota</taxon>
        <taxon>Actinomycetes</taxon>
        <taxon>Propionibacteriales</taxon>
        <taxon>Propionibacteriaceae</taxon>
        <taxon>Microlunatus</taxon>
    </lineage>
</organism>
<dbReference type="PANTHER" id="PTHR43377">
    <property type="entry name" value="BILIVERDIN REDUCTASE A"/>
    <property type="match status" value="1"/>
</dbReference>
<comment type="similarity">
    <text evidence="1">Belongs to the Gfo/Idh/MocA family.</text>
</comment>
<evidence type="ECO:0000259" key="4">
    <source>
        <dbReference type="Pfam" id="PF02894"/>
    </source>
</evidence>
<dbReference type="Pfam" id="PF01408">
    <property type="entry name" value="GFO_IDH_MocA"/>
    <property type="match status" value="1"/>
</dbReference>
<keyword evidence="6" id="KW-1185">Reference proteome</keyword>
<evidence type="ECO:0000313" key="6">
    <source>
        <dbReference type="Proteomes" id="UP001501490"/>
    </source>
</evidence>
<feature type="domain" description="Gfo/Idh/MocA-like oxidoreductase N-terminal" evidence="3">
    <location>
        <begin position="5"/>
        <end position="121"/>
    </location>
</feature>
<protein>
    <recommendedName>
        <fullName evidence="7">Gfo/Idh/MocA family oxidoreductase</fullName>
    </recommendedName>
</protein>
<evidence type="ECO:0000259" key="3">
    <source>
        <dbReference type="Pfam" id="PF01408"/>
    </source>
</evidence>
<feature type="domain" description="Gfo/Idh/MocA-like oxidoreductase C-terminal" evidence="4">
    <location>
        <begin position="177"/>
        <end position="351"/>
    </location>
</feature>
<dbReference type="InterPro" id="IPR004104">
    <property type="entry name" value="Gfo/Idh/MocA-like_OxRdtase_C"/>
</dbReference>
<reference evidence="6" key="1">
    <citation type="journal article" date="2019" name="Int. J. Syst. Evol. Microbiol.">
        <title>The Global Catalogue of Microorganisms (GCM) 10K type strain sequencing project: providing services to taxonomists for standard genome sequencing and annotation.</title>
        <authorList>
            <consortium name="The Broad Institute Genomics Platform"/>
            <consortium name="The Broad Institute Genome Sequencing Center for Infectious Disease"/>
            <person name="Wu L."/>
            <person name="Ma J."/>
        </authorList>
    </citation>
    <scope>NUCLEOTIDE SEQUENCE [LARGE SCALE GENOMIC DNA]</scope>
    <source>
        <strain evidence="6">JCM 16929</strain>
    </source>
</reference>
<dbReference type="PANTHER" id="PTHR43377:SF1">
    <property type="entry name" value="BILIVERDIN REDUCTASE A"/>
    <property type="match status" value="1"/>
</dbReference>
<evidence type="ECO:0000256" key="1">
    <source>
        <dbReference type="ARBA" id="ARBA00010928"/>
    </source>
</evidence>
<gene>
    <name evidence="5" type="ORF">GCM10022236_20370</name>
</gene>